<protein>
    <submittedName>
        <fullName evidence="8">Glycoside hydrolase family 97 catalytic domain-containing protein</fullName>
    </submittedName>
</protein>
<evidence type="ECO:0000256" key="4">
    <source>
        <dbReference type="SAM" id="SignalP"/>
    </source>
</evidence>
<sequence length="608" mass="67710">MKKIITALATLLICNVLTAFSQVKEIAHILSPGADTKLEVALFAQKQLKYRVIKKGEAVIGWSELGLKLNLPDTTTGLKISGTTRYTHCEKIVTQLGENQVIYNNYNQVKINYLSQGFNLAVVFRVFDGSVALRYLIAAHDKQKEVNILSEKTEFKLPQAYTLYQYHQESVFKPIPLDSLTGSSDLPSTLAGNNSYISIGEADNTGYTKAELAHGLTKGSLQIAFTKDKQVNAVLPFSSPWRTIGISETATGLHYFSELPYKLAHPAVSQIANTPLAGKLIRAQLDTQSGFDCIDFAQKMNFQYIMFDAGWYGPERSASSDPRVPIQAIDMERVVKYGQQHGVGVILYLNYIALQKHLDEILPLYKKWGIKGIKFGFIDGLTQSGTKWLATAMRKVNDSGLILNIHDNYKPTGLSRTFPFLLTQEGVRGDENSPDAFHTTVLPYTRFLAGAADFTFCFPNPKQQFAKNLKVSKAQQLALTVINFSPLQSIFWYGKPKDYTNWDEIAFFKTVPTVWDRSIYLQGEIGKNICVARKNGKKWFIGSAAGKDEWRGSLSLDFLDEGKSYQATTWEDAGNQKLSKKTFSVKKGSSLPFYIKPAGGLAIEITPG</sequence>
<keyword evidence="3" id="KW-0106">Calcium</keyword>
<dbReference type="PANTHER" id="PTHR35803:SF3">
    <property type="entry name" value="ALPHA-GLUCOSIDASE"/>
    <property type="match status" value="1"/>
</dbReference>
<evidence type="ECO:0000259" key="6">
    <source>
        <dbReference type="Pfam" id="PF14508"/>
    </source>
</evidence>
<dbReference type="Gene3D" id="2.70.98.10">
    <property type="match status" value="1"/>
</dbReference>
<keyword evidence="4" id="KW-0732">Signal</keyword>
<keyword evidence="9" id="KW-1185">Reference proteome</keyword>
<proteinExistence type="predicted"/>
<dbReference type="Gene3D" id="3.20.20.70">
    <property type="entry name" value="Aldolase class I"/>
    <property type="match status" value="1"/>
</dbReference>
<name>A0ABW5MGM8_9SPHI</name>
<dbReference type="InterPro" id="IPR017853">
    <property type="entry name" value="GH"/>
</dbReference>
<feature type="domain" description="Glycosyl-hydrolase 97 catalytic" evidence="5">
    <location>
        <begin position="284"/>
        <end position="427"/>
    </location>
</feature>
<comment type="subunit">
    <text evidence="2">Monomer.</text>
</comment>
<dbReference type="InterPro" id="IPR029483">
    <property type="entry name" value="GH97_C"/>
</dbReference>
<evidence type="ECO:0000259" key="5">
    <source>
        <dbReference type="Pfam" id="PF10566"/>
    </source>
</evidence>
<dbReference type="PANTHER" id="PTHR35803">
    <property type="entry name" value="GLUCAN 1,4-ALPHA-GLUCOSIDASE SUSB-RELATED"/>
    <property type="match status" value="1"/>
</dbReference>
<dbReference type="InterPro" id="IPR019563">
    <property type="entry name" value="GH97_catalytic"/>
</dbReference>
<feature type="domain" description="Glycosyl-hydrolase 97 N-terminal" evidence="6">
    <location>
        <begin position="30"/>
        <end position="266"/>
    </location>
</feature>
<dbReference type="Pfam" id="PF10566">
    <property type="entry name" value="Glyco_hydro_97"/>
    <property type="match status" value="1"/>
</dbReference>
<evidence type="ECO:0000256" key="2">
    <source>
        <dbReference type="ARBA" id="ARBA00011245"/>
    </source>
</evidence>
<evidence type="ECO:0000313" key="8">
    <source>
        <dbReference type="EMBL" id="MFD2582367.1"/>
    </source>
</evidence>
<reference evidence="9" key="1">
    <citation type="journal article" date="2019" name="Int. J. Syst. Evol. Microbiol.">
        <title>The Global Catalogue of Microorganisms (GCM) 10K type strain sequencing project: providing services to taxonomists for standard genome sequencing and annotation.</title>
        <authorList>
            <consortium name="The Broad Institute Genomics Platform"/>
            <consortium name="The Broad Institute Genome Sequencing Center for Infectious Disease"/>
            <person name="Wu L."/>
            <person name="Ma J."/>
        </authorList>
    </citation>
    <scope>NUCLEOTIDE SEQUENCE [LARGE SCALE GENOMIC DNA]</scope>
    <source>
        <strain evidence="9">KCTC 42866</strain>
    </source>
</reference>
<comment type="cofactor">
    <cofactor evidence="1">
        <name>Ca(2+)</name>
        <dbReference type="ChEBI" id="CHEBI:29108"/>
    </cofactor>
</comment>
<dbReference type="SUPFAM" id="SSF51445">
    <property type="entry name" value="(Trans)glycosidases"/>
    <property type="match status" value="1"/>
</dbReference>
<evidence type="ECO:0000313" key="9">
    <source>
        <dbReference type="Proteomes" id="UP001597461"/>
    </source>
</evidence>
<accession>A0ABW5MGM8</accession>
<dbReference type="EMBL" id="JBHULL010000007">
    <property type="protein sequence ID" value="MFD2582367.1"/>
    <property type="molecule type" value="Genomic_DNA"/>
</dbReference>
<evidence type="ECO:0000256" key="3">
    <source>
        <dbReference type="ARBA" id="ARBA00022837"/>
    </source>
</evidence>
<keyword evidence="8" id="KW-0378">Hydrolase</keyword>
<evidence type="ECO:0000256" key="1">
    <source>
        <dbReference type="ARBA" id="ARBA00001913"/>
    </source>
</evidence>
<feature type="domain" description="Glycosyl-hydrolase 97 C-terminal oligomerisation" evidence="7">
    <location>
        <begin position="514"/>
        <end position="605"/>
    </location>
</feature>
<dbReference type="InterPro" id="IPR014718">
    <property type="entry name" value="GH-type_carb-bd"/>
</dbReference>
<evidence type="ECO:0000259" key="7">
    <source>
        <dbReference type="Pfam" id="PF14509"/>
    </source>
</evidence>
<gene>
    <name evidence="8" type="ORF">ACFSR6_07700</name>
</gene>
<dbReference type="Pfam" id="PF14508">
    <property type="entry name" value="GH97_N"/>
    <property type="match status" value="1"/>
</dbReference>
<comment type="caution">
    <text evidence="8">The sequence shown here is derived from an EMBL/GenBank/DDBJ whole genome shotgun (WGS) entry which is preliminary data.</text>
</comment>
<dbReference type="GO" id="GO:0016787">
    <property type="term" value="F:hydrolase activity"/>
    <property type="evidence" value="ECO:0007669"/>
    <property type="project" value="UniProtKB-KW"/>
</dbReference>
<dbReference type="Proteomes" id="UP001597461">
    <property type="component" value="Unassembled WGS sequence"/>
</dbReference>
<organism evidence="8 9">
    <name type="scientific">Pedobacter vanadiisoli</name>
    <dbReference type="NCBI Taxonomy" id="1761975"/>
    <lineage>
        <taxon>Bacteria</taxon>
        <taxon>Pseudomonadati</taxon>
        <taxon>Bacteroidota</taxon>
        <taxon>Sphingobacteriia</taxon>
        <taxon>Sphingobacteriales</taxon>
        <taxon>Sphingobacteriaceae</taxon>
        <taxon>Pedobacter</taxon>
    </lineage>
</organism>
<dbReference type="InterPro" id="IPR013785">
    <property type="entry name" value="Aldolase_TIM"/>
</dbReference>
<feature type="chain" id="PRO_5045064996" evidence="4">
    <location>
        <begin position="22"/>
        <end position="608"/>
    </location>
</feature>
<dbReference type="InterPro" id="IPR029486">
    <property type="entry name" value="GH97_N"/>
</dbReference>
<dbReference type="Pfam" id="PF14509">
    <property type="entry name" value="GH97_C"/>
    <property type="match status" value="1"/>
</dbReference>
<dbReference type="RefSeq" id="WP_379077179.1">
    <property type="nucleotide sequence ID" value="NZ_JBHULL010000007.1"/>
</dbReference>
<dbReference type="InterPro" id="IPR052720">
    <property type="entry name" value="Glycosyl_hydrolase_97"/>
</dbReference>
<feature type="signal peptide" evidence="4">
    <location>
        <begin position="1"/>
        <end position="21"/>
    </location>
</feature>